<evidence type="ECO:0000313" key="10">
    <source>
        <dbReference type="Proteomes" id="UP000182836"/>
    </source>
</evidence>
<dbReference type="Gene3D" id="3.40.47.10">
    <property type="match status" value="2"/>
</dbReference>
<evidence type="ECO:0000256" key="2">
    <source>
        <dbReference type="ARBA" id="ARBA00022679"/>
    </source>
</evidence>
<dbReference type="Pfam" id="PF02797">
    <property type="entry name" value="Chal_sti_synt_C"/>
    <property type="match status" value="1"/>
</dbReference>
<reference evidence="8 10" key="2">
    <citation type="submission" date="2016-10" db="EMBL/GenBank/DDBJ databases">
        <authorList>
            <person name="de Groot N.N."/>
        </authorList>
    </citation>
    <scope>NUCLEOTIDE SEQUENCE [LARGE SCALE GENOMIC DNA]</scope>
    <source>
        <strain evidence="8 10">DSM 2895</strain>
    </source>
</reference>
<accession>A0A0D1XRG4</accession>
<dbReference type="InterPro" id="IPR016039">
    <property type="entry name" value="Thiolase-like"/>
</dbReference>
<dbReference type="GO" id="GO:0030639">
    <property type="term" value="P:polyketide biosynthetic process"/>
    <property type="evidence" value="ECO:0007669"/>
    <property type="project" value="TreeGrafter"/>
</dbReference>
<feature type="active site" description="Acyl-thioester intermediate" evidence="4">
    <location>
        <position position="139"/>
    </location>
</feature>
<evidence type="ECO:0000256" key="4">
    <source>
        <dbReference type="PIRSR" id="PIRSR000451-1"/>
    </source>
</evidence>
<dbReference type="Pfam" id="PF00195">
    <property type="entry name" value="Chal_sti_synt_N"/>
    <property type="match status" value="1"/>
</dbReference>
<keyword evidence="2" id="KW-0808">Transferase</keyword>
<gene>
    <name evidence="7" type="ORF">AF333_15040</name>
    <name evidence="8" type="ORF">SAMN04487909_11934</name>
</gene>
<dbReference type="OrthoDB" id="9786288at2"/>
<dbReference type="EMBL" id="FNED01000019">
    <property type="protein sequence ID" value="SDJ49838.1"/>
    <property type="molecule type" value="Genomic_DNA"/>
</dbReference>
<dbReference type="InterPro" id="IPR011141">
    <property type="entry name" value="Polyketide_synthase_type-III"/>
</dbReference>
<dbReference type="InterPro" id="IPR012328">
    <property type="entry name" value="Chalcone/stilbene_synt_C"/>
</dbReference>
<feature type="domain" description="Chalcone/stilbene synthase N-terminal" evidence="5">
    <location>
        <begin position="2"/>
        <end position="199"/>
    </location>
</feature>
<dbReference type="CDD" id="cd00831">
    <property type="entry name" value="CHS_like"/>
    <property type="match status" value="1"/>
</dbReference>
<dbReference type="RefSeq" id="WP_043066567.1">
    <property type="nucleotide sequence ID" value="NZ_BJOA01000112.1"/>
</dbReference>
<keyword evidence="9" id="KW-1185">Reference proteome</keyword>
<dbReference type="SUPFAM" id="SSF53901">
    <property type="entry name" value="Thiolase-like"/>
    <property type="match status" value="2"/>
</dbReference>
<dbReference type="PANTHER" id="PTHR11877:SF99">
    <property type="entry name" value="1,3,6,8-TETRAHYDROXYNAPHTHALENE SYNTHASE"/>
    <property type="match status" value="1"/>
</dbReference>
<protein>
    <submittedName>
        <fullName evidence="8">15-methylpalmitoyl-4-hydroxy-2-pyrone synthase</fullName>
    </submittedName>
    <submittedName>
        <fullName evidence="7">Chalcone synthase</fullName>
    </submittedName>
</protein>
<organism evidence="7 9">
    <name type="scientific">Aneurinibacillus migulanus</name>
    <name type="common">Bacillus migulanus</name>
    <dbReference type="NCBI Taxonomy" id="47500"/>
    <lineage>
        <taxon>Bacteria</taxon>
        <taxon>Bacillati</taxon>
        <taxon>Bacillota</taxon>
        <taxon>Bacilli</taxon>
        <taxon>Bacillales</taxon>
        <taxon>Paenibacillaceae</taxon>
        <taxon>Aneurinibacillus group</taxon>
        <taxon>Aneurinibacillus</taxon>
    </lineage>
</organism>
<reference evidence="7 9" key="1">
    <citation type="submission" date="2015-07" db="EMBL/GenBank/DDBJ databases">
        <title>Fjat-14205 dsm 2895.</title>
        <authorList>
            <person name="Liu B."/>
            <person name="Wang J."/>
            <person name="Zhu Y."/>
            <person name="Liu G."/>
            <person name="Chen Q."/>
            <person name="Chen Z."/>
            <person name="Lan J."/>
            <person name="Che J."/>
            <person name="Ge C."/>
            <person name="Shi H."/>
            <person name="Pan Z."/>
            <person name="Liu X."/>
        </authorList>
    </citation>
    <scope>NUCLEOTIDE SEQUENCE [LARGE SCALE GENOMIC DNA]</scope>
    <source>
        <strain evidence="7 9">DSM 2895</strain>
    </source>
</reference>
<sequence>MARITAVGTSVPPHVLKQDEIREFARHLFGDSFRDIDRLLPIFHNGQVETRHFCVPLEWFGEKHMFSEKNDLFQEWATRLGVEAAKDCLEQAGKNVADIDHILFVSTTGISTPSIDSRIMNELGMNPHTKRTPIWGLGCAGGAAGLSRAADYVTAYPGKRVLLIAVECCGLTFQCEDKSKSNLVATSLFADGAAAVLIEGETVVQENRKQIQVIDTMSTLWPDTRDVMGWDINENGLKVIFSRDIPTLVDQLLGPNMAEFLERHGMTGHDIRHFIAHPGGKKVIEAYAEVLGVELFYFSHALDILRRFGNMSSVTVLFVLQAFLKQGITPGEYGIVTALGPGFSSEMLLVKG</sequence>
<evidence type="ECO:0000259" key="6">
    <source>
        <dbReference type="Pfam" id="PF02797"/>
    </source>
</evidence>
<evidence type="ECO:0000313" key="8">
    <source>
        <dbReference type="EMBL" id="SDJ49838.1"/>
    </source>
</evidence>
<proteinExistence type="inferred from homology"/>
<dbReference type="Proteomes" id="UP000037269">
    <property type="component" value="Unassembled WGS sequence"/>
</dbReference>
<dbReference type="GeneID" id="42306493"/>
<dbReference type="Proteomes" id="UP000182836">
    <property type="component" value="Unassembled WGS sequence"/>
</dbReference>
<dbReference type="PATRIC" id="fig|47500.8.peg.639"/>
<dbReference type="EMBL" id="LGUG01000004">
    <property type="protein sequence ID" value="KON96590.1"/>
    <property type="molecule type" value="Genomic_DNA"/>
</dbReference>
<feature type="domain" description="Chalcone/stilbene synthase C-terminal" evidence="6">
    <location>
        <begin position="216"/>
        <end position="351"/>
    </location>
</feature>
<evidence type="ECO:0000259" key="5">
    <source>
        <dbReference type="Pfam" id="PF00195"/>
    </source>
</evidence>
<keyword evidence="3" id="KW-0012">Acyltransferase</keyword>
<evidence type="ECO:0000256" key="3">
    <source>
        <dbReference type="ARBA" id="ARBA00023315"/>
    </source>
</evidence>
<evidence type="ECO:0000313" key="7">
    <source>
        <dbReference type="EMBL" id="KON96590.1"/>
    </source>
</evidence>
<dbReference type="STRING" id="47500.AF333_15040"/>
<dbReference type="InterPro" id="IPR001099">
    <property type="entry name" value="Chalcone/stilbene_synt_N"/>
</dbReference>
<evidence type="ECO:0000256" key="1">
    <source>
        <dbReference type="ARBA" id="ARBA00005531"/>
    </source>
</evidence>
<evidence type="ECO:0000313" key="9">
    <source>
        <dbReference type="Proteomes" id="UP000037269"/>
    </source>
</evidence>
<comment type="similarity">
    <text evidence="1">Belongs to the thiolase-like superfamily. Chalcone/stilbene synthases family.</text>
</comment>
<dbReference type="GO" id="GO:0016747">
    <property type="term" value="F:acyltransferase activity, transferring groups other than amino-acyl groups"/>
    <property type="evidence" value="ECO:0007669"/>
    <property type="project" value="InterPro"/>
</dbReference>
<dbReference type="PIRSF" id="PIRSF000451">
    <property type="entry name" value="PKS_III"/>
    <property type="match status" value="1"/>
</dbReference>
<name>A0A0D1XRG4_ANEMI</name>
<dbReference type="AlphaFoldDB" id="A0A0D1XRG4"/>
<dbReference type="PANTHER" id="PTHR11877">
    <property type="entry name" value="HYDROXYMETHYLGLUTARYL-COA SYNTHASE"/>
    <property type="match status" value="1"/>
</dbReference>